<organism evidence="2 3">
    <name type="scientific">Streptomyces capillispiralis</name>
    <dbReference type="NCBI Taxonomy" id="68182"/>
    <lineage>
        <taxon>Bacteria</taxon>
        <taxon>Bacillati</taxon>
        <taxon>Actinomycetota</taxon>
        <taxon>Actinomycetes</taxon>
        <taxon>Kitasatosporales</taxon>
        <taxon>Streptomycetaceae</taxon>
        <taxon>Streptomyces</taxon>
    </lineage>
</organism>
<sequence length="182" mass="20088">MARKKNPAGHYQVPPHIVRAQQLAAERRPWKPRPLIPRRRQLLGVLGASLACAGLALVFWLPSRSLVQELRGSGVTVAAEVTAVDNKPKYVKVEFLQGEESGTEEKLWDYAGMLPDVHPGDTLLVTYDPDDPHRGLPHAWVVDPPANLPAYGTSAIAVFFFAGAVVGTLRRRRLLRTDLSRS</sequence>
<protein>
    <recommendedName>
        <fullName evidence="4">DUF3592 domain-containing protein</fullName>
    </recommendedName>
</protein>
<keyword evidence="1" id="KW-0472">Membrane</keyword>
<proteinExistence type="predicted"/>
<gene>
    <name evidence="2" type="ORF">FHX78_112908</name>
</gene>
<evidence type="ECO:0000256" key="1">
    <source>
        <dbReference type="SAM" id="Phobius"/>
    </source>
</evidence>
<dbReference type="AlphaFoldDB" id="A0A561TFS3"/>
<reference evidence="2 3" key="1">
    <citation type="submission" date="2019-06" db="EMBL/GenBank/DDBJ databases">
        <title>Sequencing the genomes of 1000 actinobacteria strains.</title>
        <authorList>
            <person name="Klenk H.-P."/>
        </authorList>
    </citation>
    <scope>NUCLEOTIDE SEQUENCE [LARGE SCALE GENOMIC DNA]</scope>
    <source>
        <strain evidence="2 3">DSM 41695</strain>
    </source>
</reference>
<dbReference type="EMBL" id="VIWV01000001">
    <property type="protein sequence ID" value="TWF85950.1"/>
    <property type="molecule type" value="Genomic_DNA"/>
</dbReference>
<feature type="transmembrane region" description="Helical" evidence="1">
    <location>
        <begin position="42"/>
        <end position="61"/>
    </location>
</feature>
<dbReference type="OrthoDB" id="4248460at2"/>
<keyword evidence="1" id="KW-1133">Transmembrane helix</keyword>
<comment type="caution">
    <text evidence="2">The sequence shown here is derived from an EMBL/GenBank/DDBJ whole genome shotgun (WGS) entry which is preliminary data.</text>
</comment>
<feature type="transmembrane region" description="Helical" evidence="1">
    <location>
        <begin position="150"/>
        <end position="169"/>
    </location>
</feature>
<evidence type="ECO:0000313" key="3">
    <source>
        <dbReference type="Proteomes" id="UP000316603"/>
    </source>
</evidence>
<dbReference type="Proteomes" id="UP000316603">
    <property type="component" value="Unassembled WGS sequence"/>
</dbReference>
<evidence type="ECO:0000313" key="2">
    <source>
        <dbReference type="EMBL" id="TWF85950.1"/>
    </source>
</evidence>
<accession>A0A561TFS3</accession>
<keyword evidence="3" id="KW-1185">Reference proteome</keyword>
<keyword evidence="1" id="KW-0812">Transmembrane</keyword>
<dbReference type="RefSeq" id="WP_145867885.1">
    <property type="nucleotide sequence ID" value="NZ_BNCE01000001.1"/>
</dbReference>
<evidence type="ECO:0008006" key="4">
    <source>
        <dbReference type="Google" id="ProtNLM"/>
    </source>
</evidence>
<name>A0A561TFS3_9ACTN</name>